<keyword evidence="2" id="KW-1185">Reference proteome</keyword>
<protein>
    <submittedName>
        <fullName evidence="1">Uncharacterized protein</fullName>
    </submittedName>
</protein>
<reference evidence="1 2" key="1">
    <citation type="journal article" date="2015" name="Genome Biol.">
        <title>Comparative genomics of Steinernema reveals deeply conserved gene regulatory networks.</title>
        <authorList>
            <person name="Dillman A.R."/>
            <person name="Macchietto M."/>
            <person name="Porter C.F."/>
            <person name="Rogers A."/>
            <person name="Williams B."/>
            <person name="Antoshechkin I."/>
            <person name="Lee M.M."/>
            <person name="Goodwin Z."/>
            <person name="Lu X."/>
            <person name="Lewis E.E."/>
            <person name="Goodrich-Blair H."/>
            <person name="Stock S.P."/>
            <person name="Adams B.J."/>
            <person name="Sternberg P.W."/>
            <person name="Mortazavi A."/>
        </authorList>
    </citation>
    <scope>NUCLEOTIDE SEQUENCE [LARGE SCALE GENOMIC DNA]</scope>
    <source>
        <strain evidence="1 2">ALL</strain>
    </source>
</reference>
<dbReference type="OrthoDB" id="10537465at2759"/>
<sequence length="75" mass="8590">MAVCSVPTCPSRTLALFDYPKIYRSELTADVSDYREAVINCVRSGYTVLDKPEKVDFYVLPRMSLIGRKETTRPR</sequence>
<evidence type="ECO:0000313" key="2">
    <source>
        <dbReference type="Proteomes" id="UP000298663"/>
    </source>
</evidence>
<comment type="caution">
    <text evidence="1">The sequence shown here is derived from an EMBL/GenBank/DDBJ whole genome shotgun (WGS) entry which is preliminary data.</text>
</comment>
<gene>
    <name evidence="1" type="ORF">L596_013366</name>
</gene>
<name>A0A4U5P0F4_STECR</name>
<dbReference type="Proteomes" id="UP000298663">
    <property type="component" value="Unassembled WGS sequence"/>
</dbReference>
<accession>A0A4U5P0F4</accession>
<dbReference type="AlphaFoldDB" id="A0A4U5P0F4"/>
<reference evidence="1 2" key="2">
    <citation type="journal article" date="2019" name="G3 (Bethesda)">
        <title>Hybrid Assembly of the Genome of the Entomopathogenic Nematode Steinernema carpocapsae Identifies the X-Chromosome.</title>
        <authorList>
            <person name="Serra L."/>
            <person name="Macchietto M."/>
            <person name="Macias-Munoz A."/>
            <person name="McGill C.J."/>
            <person name="Rodriguez I.M."/>
            <person name="Rodriguez B."/>
            <person name="Murad R."/>
            <person name="Mortazavi A."/>
        </authorList>
    </citation>
    <scope>NUCLEOTIDE SEQUENCE [LARGE SCALE GENOMIC DNA]</scope>
    <source>
        <strain evidence="1 2">ALL</strain>
    </source>
</reference>
<proteinExistence type="predicted"/>
<evidence type="ECO:0000313" key="1">
    <source>
        <dbReference type="EMBL" id="TKR89230.1"/>
    </source>
</evidence>
<organism evidence="1 2">
    <name type="scientific">Steinernema carpocapsae</name>
    <name type="common">Entomopathogenic nematode</name>
    <dbReference type="NCBI Taxonomy" id="34508"/>
    <lineage>
        <taxon>Eukaryota</taxon>
        <taxon>Metazoa</taxon>
        <taxon>Ecdysozoa</taxon>
        <taxon>Nematoda</taxon>
        <taxon>Chromadorea</taxon>
        <taxon>Rhabditida</taxon>
        <taxon>Tylenchina</taxon>
        <taxon>Panagrolaimomorpha</taxon>
        <taxon>Strongyloidoidea</taxon>
        <taxon>Steinernematidae</taxon>
        <taxon>Steinernema</taxon>
    </lineage>
</organism>
<dbReference type="EMBL" id="AZBU02000003">
    <property type="protein sequence ID" value="TKR89230.1"/>
    <property type="molecule type" value="Genomic_DNA"/>
</dbReference>